<sequence>MGKRLLILTAGMGAGHDAVAGELERRVAPHGVEVSVVDVLDLVPLRLGRGLRRAYAGAIRSAPWLYAAVYRAFFVSRRPGPLRPPPPSPLTALIAARLHHRVRELPPDAVVSTFHVAAQAAGRLRRAGGLDAPSLVLLTDFAVHRMWLHPGNDRYLCPDKAAARAVTAATGRPASTCAPLVPPEFRRPDARDGRARLREVSGAGPDERVVLISAGAWGVGRVVEAAGVLAASGRYRPVVLCGRNGHLRRRILGTGLAPALGWRDDVPRLMAGAYALVDNAAGMMCREAFACGLPVISYRPIPGHGRDGARAMARGGLSVYAHSPAELVQALDRLEDGALRRTRAARVDALFSAEPAEQAVCAALG</sequence>
<keyword evidence="6" id="KW-1185">Reference proteome</keyword>
<gene>
    <name evidence="5" type="ORF">F8568_010570</name>
</gene>
<reference evidence="5" key="1">
    <citation type="submission" date="2019-12" db="EMBL/GenBank/DDBJ databases">
        <title>Actinomadura physcomitrii sp. nov., a novel actinomycete isolated from moss [Physcomitrium sphaericum (Ludw) Fuernr].</title>
        <authorList>
            <person name="Zhuang X."/>
        </authorList>
    </citation>
    <scope>NUCLEOTIDE SEQUENCE [LARGE SCALE GENOMIC DNA]</scope>
    <source>
        <strain evidence="5">LD22</strain>
    </source>
</reference>
<dbReference type="GO" id="GO:0016020">
    <property type="term" value="C:membrane"/>
    <property type="evidence" value="ECO:0007669"/>
    <property type="project" value="GOC"/>
</dbReference>
<evidence type="ECO:0000256" key="3">
    <source>
        <dbReference type="ARBA" id="ARBA00022679"/>
    </source>
</evidence>
<dbReference type="Proteomes" id="UP000462055">
    <property type="component" value="Unassembled WGS sequence"/>
</dbReference>
<comment type="caution">
    <text evidence="5">The sequence shown here is derived from an EMBL/GenBank/DDBJ whole genome shotgun (WGS) entry which is preliminary data.</text>
</comment>
<proteinExistence type="inferred from homology"/>
<organism evidence="5 6">
    <name type="scientific">Actinomadura physcomitrii</name>
    <dbReference type="NCBI Taxonomy" id="2650748"/>
    <lineage>
        <taxon>Bacteria</taxon>
        <taxon>Bacillati</taxon>
        <taxon>Actinomycetota</taxon>
        <taxon>Actinomycetes</taxon>
        <taxon>Streptosporangiales</taxon>
        <taxon>Thermomonosporaceae</taxon>
        <taxon>Actinomadura</taxon>
    </lineage>
</organism>
<dbReference type="GO" id="GO:0016758">
    <property type="term" value="F:hexosyltransferase activity"/>
    <property type="evidence" value="ECO:0007669"/>
    <property type="project" value="InterPro"/>
</dbReference>
<comment type="similarity">
    <text evidence="1">Belongs to the glycosyltransferase 28 family.</text>
</comment>
<keyword evidence="3" id="KW-0808">Transferase</keyword>
<dbReference type="Gene3D" id="3.40.50.2000">
    <property type="entry name" value="Glycogen Phosphorylase B"/>
    <property type="match status" value="1"/>
</dbReference>
<name>A0A6I4M8T7_9ACTN</name>
<keyword evidence="2" id="KW-0328">Glycosyltransferase</keyword>
<dbReference type="AlphaFoldDB" id="A0A6I4M8T7"/>
<dbReference type="InterPro" id="IPR050519">
    <property type="entry name" value="Glycosyltransf_28_UgtP"/>
</dbReference>
<evidence type="ECO:0000313" key="6">
    <source>
        <dbReference type="Proteomes" id="UP000462055"/>
    </source>
</evidence>
<dbReference type="PANTHER" id="PTHR43025">
    <property type="entry name" value="MONOGALACTOSYLDIACYLGLYCEROL SYNTHASE"/>
    <property type="match status" value="1"/>
</dbReference>
<feature type="domain" description="Diacylglycerol glucosyltransferase N-terminal" evidence="4">
    <location>
        <begin position="16"/>
        <end position="168"/>
    </location>
</feature>
<dbReference type="Pfam" id="PF06925">
    <property type="entry name" value="MGDG_synth"/>
    <property type="match status" value="1"/>
</dbReference>
<protein>
    <recommendedName>
        <fullName evidence="4">Diacylglycerol glucosyltransferase N-terminal domain-containing protein</fullName>
    </recommendedName>
</protein>
<evidence type="ECO:0000256" key="2">
    <source>
        <dbReference type="ARBA" id="ARBA00022676"/>
    </source>
</evidence>
<dbReference type="GO" id="GO:0009247">
    <property type="term" value="P:glycolipid biosynthetic process"/>
    <property type="evidence" value="ECO:0007669"/>
    <property type="project" value="InterPro"/>
</dbReference>
<evidence type="ECO:0000259" key="4">
    <source>
        <dbReference type="Pfam" id="PF06925"/>
    </source>
</evidence>
<dbReference type="EMBL" id="WBMS02000006">
    <property type="protein sequence ID" value="MWA00815.1"/>
    <property type="molecule type" value="Genomic_DNA"/>
</dbReference>
<evidence type="ECO:0000313" key="5">
    <source>
        <dbReference type="EMBL" id="MWA00815.1"/>
    </source>
</evidence>
<dbReference type="InterPro" id="IPR009695">
    <property type="entry name" value="Diacylglyc_glucosyltr_N"/>
</dbReference>
<accession>A0A6I4M8T7</accession>
<dbReference type="PANTHER" id="PTHR43025:SF3">
    <property type="entry name" value="MONOGALACTOSYLDIACYLGLYCEROL SYNTHASE 1, CHLOROPLASTIC"/>
    <property type="match status" value="1"/>
</dbReference>
<dbReference type="SUPFAM" id="SSF53756">
    <property type="entry name" value="UDP-Glycosyltransferase/glycogen phosphorylase"/>
    <property type="match status" value="1"/>
</dbReference>
<evidence type="ECO:0000256" key="1">
    <source>
        <dbReference type="ARBA" id="ARBA00006962"/>
    </source>
</evidence>